<evidence type="ECO:0000256" key="2">
    <source>
        <dbReference type="ARBA" id="ARBA00022490"/>
    </source>
</evidence>
<dbReference type="InterPro" id="IPR050637">
    <property type="entry name" value="NLRP_innate_immun_reg"/>
</dbReference>
<dbReference type="SUPFAM" id="SSF52047">
    <property type="entry name" value="RNI-like"/>
    <property type="match status" value="1"/>
</dbReference>
<feature type="non-terminal residue" evidence="4">
    <location>
        <position position="1"/>
    </location>
</feature>
<reference evidence="5" key="1">
    <citation type="journal article" date="2017" name="Nat. Commun.">
        <title>The North American bullfrog draft genome provides insight into hormonal regulation of long noncoding RNA.</title>
        <authorList>
            <person name="Hammond S.A."/>
            <person name="Warren R.L."/>
            <person name="Vandervalk B.P."/>
            <person name="Kucuk E."/>
            <person name="Khan H."/>
            <person name="Gibb E.A."/>
            <person name="Pandoh P."/>
            <person name="Kirk H."/>
            <person name="Zhao Y."/>
            <person name="Jones M."/>
            <person name="Mungall A.J."/>
            <person name="Coope R."/>
            <person name="Pleasance S."/>
            <person name="Moore R.A."/>
            <person name="Holt R.A."/>
            <person name="Round J.M."/>
            <person name="Ohora S."/>
            <person name="Walle B.V."/>
            <person name="Veldhoen N."/>
            <person name="Helbing C.C."/>
            <person name="Birol I."/>
        </authorList>
    </citation>
    <scope>NUCLEOTIDE SEQUENCE [LARGE SCALE GENOMIC DNA]</scope>
</reference>
<name>A0A2G9SJX4_AQUCT</name>
<keyword evidence="2" id="KW-0963">Cytoplasm</keyword>
<dbReference type="InterPro" id="IPR032675">
    <property type="entry name" value="LRR_dom_sf"/>
</dbReference>
<organism evidence="4 5">
    <name type="scientific">Aquarana catesbeiana</name>
    <name type="common">American bullfrog</name>
    <name type="synonym">Rana catesbeiana</name>
    <dbReference type="NCBI Taxonomy" id="8400"/>
    <lineage>
        <taxon>Eukaryota</taxon>
        <taxon>Metazoa</taxon>
        <taxon>Chordata</taxon>
        <taxon>Craniata</taxon>
        <taxon>Vertebrata</taxon>
        <taxon>Euteleostomi</taxon>
        <taxon>Amphibia</taxon>
        <taxon>Batrachia</taxon>
        <taxon>Anura</taxon>
        <taxon>Neobatrachia</taxon>
        <taxon>Ranoidea</taxon>
        <taxon>Ranidae</taxon>
        <taxon>Aquarana</taxon>
    </lineage>
</organism>
<evidence type="ECO:0000313" key="4">
    <source>
        <dbReference type="EMBL" id="PIO40477.1"/>
    </source>
</evidence>
<accession>A0A2G9SJX4</accession>
<sequence length="126" mass="14323">LVGCGVTSSGWDDLRSILINNRSLTKLYLSENILKGSGIKLLCEGLKDPDCTLQDLIVRDCNMTLWDCDNLSSVISKNQTLTDLWIMLDDDEKMLESEVKQRCEVLRNAGFSVDRRWSELGWHVCI</sequence>
<comment type="subcellular location">
    <subcellularLocation>
        <location evidence="1">Cytoplasm</location>
    </subcellularLocation>
</comment>
<dbReference type="Gene3D" id="3.80.10.10">
    <property type="entry name" value="Ribonuclease Inhibitor"/>
    <property type="match status" value="1"/>
</dbReference>
<evidence type="ECO:0000256" key="3">
    <source>
        <dbReference type="ARBA" id="ARBA00022737"/>
    </source>
</evidence>
<gene>
    <name evidence="4" type="ORF">AB205_0042890</name>
</gene>
<keyword evidence="5" id="KW-1185">Reference proteome</keyword>
<dbReference type="PANTHER" id="PTHR45690:SF19">
    <property type="entry name" value="NACHT, LRR AND PYD DOMAINS-CONTAINING PROTEIN 3"/>
    <property type="match status" value="1"/>
</dbReference>
<dbReference type="PANTHER" id="PTHR45690">
    <property type="entry name" value="NACHT, LRR AND PYD DOMAINS-CONTAINING PROTEIN 12"/>
    <property type="match status" value="1"/>
</dbReference>
<proteinExistence type="predicted"/>
<dbReference type="GO" id="GO:0005737">
    <property type="term" value="C:cytoplasm"/>
    <property type="evidence" value="ECO:0007669"/>
    <property type="project" value="UniProtKB-SubCell"/>
</dbReference>
<evidence type="ECO:0000256" key="1">
    <source>
        <dbReference type="ARBA" id="ARBA00004496"/>
    </source>
</evidence>
<protein>
    <submittedName>
        <fullName evidence="4">Uncharacterized protein</fullName>
    </submittedName>
</protein>
<keyword evidence="3" id="KW-0677">Repeat</keyword>
<dbReference type="Proteomes" id="UP000228934">
    <property type="component" value="Unassembled WGS sequence"/>
</dbReference>
<dbReference type="OrthoDB" id="120976at2759"/>
<dbReference type="EMBL" id="KV922972">
    <property type="protein sequence ID" value="PIO40477.1"/>
    <property type="molecule type" value="Genomic_DNA"/>
</dbReference>
<evidence type="ECO:0000313" key="5">
    <source>
        <dbReference type="Proteomes" id="UP000228934"/>
    </source>
</evidence>
<dbReference type="SMART" id="SM00368">
    <property type="entry name" value="LRR_RI"/>
    <property type="match status" value="2"/>
</dbReference>
<dbReference type="AlphaFoldDB" id="A0A2G9SJX4"/>